<dbReference type="HOGENOM" id="CLU_091396_4_1_9"/>
<dbReference type="NCBIfam" id="TIGR00689">
    <property type="entry name" value="rpiB_lacA_lacB"/>
    <property type="match status" value="1"/>
</dbReference>
<dbReference type="GO" id="GO:0019316">
    <property type="term" value="P:D-allose catabolic process"/>
    <property type="evidence" value="ECO:0007669"/>
    <property type="project" value="TreeGrafter"/>
</dbReference>
<evidence type="ECO:0000256" key="4">
    <source>
        <dbReference type="PIRSR" id="PIRSR005384-2"/>
    </source>
</evidence>
<feature type="binding site" evidence="4">
    <location>
        <begin position="69"/>
        <end position="73"/>
    </location>
    <ligand>
        <name>D-ribulose 5-phosphate</name>
        <dbReference type="ChEBI" id="CHEBI:58121"/>
    </ligand>
</feature>
<dbReference type="KEGG" id="dru:Desru_3701"/>
<protein>
    <submittedName>
        <fullName evidence="5">Sugar-phosphate isomerase, RpiB/LacA/LacB family</fullName>
        <ecNumber evidence="5">5.3.1.6</ecNumber>
    </submittedName>
</protein>
<comment type="similarity">
    <text evidence="1">Belongs to the LacAB/RpiB family.</text>
</comment>
<reference evidence="5 6" key="2">
    <citation type="journal article" date="2012" name="Stand. Genomic Sci.">
        <title>Complete genome sequence of the sulfate-reducing firmicute Desulfotomaculum ruminis type strain (DL(T)).</title>
        <authorList>
            <person name="Spring S."/>
            <person name="Visser M."/>
            <person name="Lu M."/>
            <person name="Copeland A."/>
            <person name="Lapidus A."/>
            <person name="Lucas S."/>
            <person name="Cheng J.F."/>
            <person name="Han C."/>
            <person name="Tapia R."/>
            <person name="Goodwin L.A."/>
            <person name="Pitluck S."/>
            <person name="Ivanova N."/>
            <person name="Land M."/>
            <person name="Hauser L."/>
            <person name="Larimer F."/>
            <person name="Rohde M."/>
            <person name="Goker M."/>
            <person name="Detter J.C."/>
            <person name="Kyrpides N.C."/>
            <person name="Woyke T."/>
            <person name="Schaap P.J."/>
            <person name="Plugge C.M."/>
            <person name="Muyzer G."/>
            <person name="Kuever J."/>
            <person name="Pereira I.A."/>
            <person name="Parshina S.N."/>
            <person name="Bernier-Latmani R."/>
            <person name="Stams A.J."/>
            <person name="Klenk H.P."/>
        </authorList>
    </citation>
    <scope>NUCLEOTIDE SEQUENCE [LARGE SCALE GENOMIC DNA]</scope>
    <source>
        <strain evidence="6">ATCC 23193 / DSM 2154 / NCIB 8452 / DL</strain>
    </source>
</reference>
<feature type="binding site" evidence="4">
    <location>
        <begin position="11"/>
        <end position="12"/>
    </location>
    <ligand>
        <name>D-ribulose 5-phosphate</name>
        <dbReference type="ChEBI" id="CHEBI:58121"/>
    </ligand>
</feature>
<dbReference type="GO" id="GO:0004751">
    <property type="term" value="F:ribose-5-phosphate isomerase activity"/>
    <property type="evidence" value="ECO:0007669"/>
    <property type="project" value="UniProtKB-EC"/>
</dbReference>
<feature type="binding site" evidence="4">
    <location>
        <position position="112"/>
    </location>
    <ligand>
        <name>D-ribulose 5-phosphate</name>
        <dbReference type="ChEBI" id="CHEBI:58121"/>
    </ligand>
</feature>
<feature type="binding site" evidence="4">
    <location>
        <position position="135"/>
    </location>
    <ligand>
        <name>D-ribulose 5-phosphate</name>
        <dbReference type="ChEBI" id="CHEBI:58121"/>
    </ligand>
</feature>
<dbReference type="NCBIfam" id="NF004051">
    <property type="entry name" value="PRK05571.1"/>
    <property type="match status" value="1"/>
</dbReference>
<evidence type="ECO:0000313" key="6">
    <source>
        <dbReference type="Proteomes" id="UP000009234"/>
    </source>
</evidence>
<evidence type="ECO:0000256" key="2">
    <source>
        <dbReference type="ARBA" id="ARBA00023235"/>
    </source>
</evidence>
<dbReference type="InterPro" id="IPR036569">
    <property type="entry name" value="RpiB_LacA_LacB_sf"/>
</dbReference>
<name>F6DP72_DESRL</name>
<dbReference type="Gene3D" id="3.40.1400.10">
    <property type="entry name" value="Sugar-phosphate isomerase, RpiB/LacA/LacB"/>
    <property type="match status" value="1"/>
</dbReference>
<evidence type="ECO:0000256" key="3">
    <source>
        <dbReference type="PIRSR" id="PIRSR005384-1"/>
    </source>
</evidence>
<dbReference type="Proteomes" id="UP000009234">
    <property type="component" value="Chromosome"/>
</dbReference>
<dbReference type="STRING" id="696281.Desru_3701"/>
<dbReference type="PANTHER" id="PTHR30345">
    <property type="entry name" value="RIBOSE-5-PHOSPHATE ISOMERASE B"/>
    <property type="match status" value="1"/>
</dbReference>
<dbReference type="InterPro" id="IPR003500">
    <property type="entry name" value="RpiB_LacA_LacB"/>
</dbReference>
<keyword evidence="6" id="KW-1185">Reference proteome</keyword>
<dbReference type="InterPro" id="IPR004785">
    <property type="entry name" value="RpiB"/>
</dbReference>
<dbReference type="SUPFAM" id="SSF89623">
    <property type="entry name" value="Ribose/Galactose isomerase RpiB/AlsB"/>
    <property type="match status" value="1"/>
</dbReference>
<feature type="binding site" evidence="4">
    <location>
        <position position="102"/>
    </location>
    <ligand>
        <name>D-ribulose 5-phosphate</name>
        <dbReference type="ChEBI" id="CHEBI:58121"/>
    </ligand>
</feature>
<dbReference type="eggNOG" id="COG0698">
    <property type="taxonomic scope" value="Bacteria"/>
</dbReference>
<dbReference type="RefSeq" id="WP_013843646.1">
    <property type="nucleotide sequence ID" value="NC_015589.1"/>
</dbReference>
<dbReference type="GO" id="GO:0009052">
    <property type="term" value="P:pentose-phosphate shunt, non-oxidative branch"/>
    <property type="evidence" value="ECO:0007669"/>
    <property type="project" value="TreeGrafter"/>
</dbReference>
<keyword evidence="2 5" id="KW-0413">Isomerase</keyword>
<dbReference type="EC" id="5.3.1.6" evidence="5"/>
<dbReference type="PIRSF" id="PIRSF005384">
    <property type="entry name" value="RpiB_LacA_B"/>
    <property type="match status" value="1"/>
</dbReference>
<dbReference type="Pfam" id="PF02502">
    <property type="entry name" value="LacAB_rpiB"/>
    <property type="match status" value="1"/>
</dbReference>
<organism evidence="5 6">
    <name type="scientific">Desulforamulus ruminis (strain ATCC 23193 / DSM 2154 / NCIMB 8452 / DL)</name>
    <name type="common">Desulfotomaculum ruminis</name>
    <dbReference type="NCBI Taxonomy" id="696281"/>
    <lineage>
        <taxon>Bacteria</taxon>
        <taxon>Bacillati</taxon>
        <taxon>Bacillota</taxon>
        <taxon>Clostridia</taxon>
        <taxon>Eubacteriales</taxon>
        <taxon>Peptococcaceae</taxon>
        <taxon>Desulforamulus</taxon>
    </lineage>
</organism>
<dbReference type="AlphaFoldDB" id="F6DP72"/>
<feature type="active site" description="Proton acceptor" evidence="3">
    <location>
        <position position="68"/>
    </location>
</feature>
<evidence type="ECO:0000256" key="1">
    <source>
        <dbReference type="ARBA" id="ARBA00008754"/>
    </source>
</evidence>
<evidence type="ECO:0000313" key="5">
    <source>
        <dbReference type="EMBL" id="AEG61901.1"/>
    </source>
</evidence>
<accession>F6DP72</accession>
<sequence length="156" mass="16857">MKSLSVVIGSDHAGFAMKEQIREYLKALGVQVEDAGCHCTESCDYPDFALAVGEKIRSGICQRGVLICGTGVGMAIAVNKIPGIRAANVFDVEIATLAREHNDANVLTLGSRFLDLEKAKEIVQAFMDTEFAGDRHAKRVAKIAEIEKKYCPGSQV</sequence>
<dbReference type="EMBL" id="CP002780">
    <property type="protein sequence ID" value="AEG61901.1"/>
    <property type="molecule type" value="Genomic_DNA"/>
</dbReference>
<dbReference type="PANTHER" id="PTHR30345:SF0">
    <property type="entry name" value="DNA DAMAGE-REPAIR_TOLERATION PROTEIN DRT102"/>
    <property type="match status" value="1"/>
</dbReference>
<gene>
    <name evidence="5" type="ordered locus">Desru_3701</name>
</gene>
<proteinExistence type="inferred from homology"/>
<reference evidence="6" key="1">
    <citation type="submission" date="2011-05" db="EMBL/GenBank/DDBJ databases">
        <title>Complete sequence of Desulfotomaculum ruminis DSM 2154.</title>
        <authorList>
            <person name="Lucas S."/>
            <person name="Copeland A."/>
            <person name="Lapidus A."/>
            <person name="Cheng J.-F."/>
            <person name="Goodwin L."/>
            <person name="Pitluck S."/>
            <person name="Lu M."/>
            <person name="Detter J.C."/>
            <person name="Han C."/>
            <person name="Tapia R."/>
            <person name="Land M."/>
            <person name="Hauser L."/>
            <person name="Kyrpides N."/>
            <person name="Ivanova N."/>
            <person name="Mikhailova N."/>
            <person name="Pagani I."/>
            <person name="Stams A.J.M."/>
            <person name="Plugge C.M."/>
            <person name="Muyzer G."/>
            <person name="Kuever J."/>
            <person name="Parshina S.N."/>
            <person name="Ivanova A.E."/>
            <person name="Nazina T.N."/>
            <person name="Brambilla E."/>
            <person name="Spring S."/>
            <person name="Klenk H.-P."/>
            <person name="Woyke T."/>
        </authorList>
    </citation>
    <scope>NUCLEOTIDE SEQUENCE [LARGE SCALE GENOMIC DNA]</scope>
    <source>
        <strain evidence="6">ATCC 23193 / DSM 2154 / NCIB 8452 / DL</strain>
    </source>
</reference>
<feature type="active site" description="Proton donor" evidence="3">
    <location>
        <position position="101"/>
    </location>
</feature>
<feature type="binding site" evidence="4">
    <location>
        <position position="139"/>
    </location>
    <ligand>
        <name>D-ribulose 5-phosphate</name>
        <dbReference type="ChEBI" id="CHEBI:58121"/>
    </ligand>
</feature>
<dbReference type="NCBIfam" id="TIGR01120">
    <property type="entry name" value="rpiB"/>
    <property type="match status" value="1"/>
</dbReference>